<evidence type="ECO:0000256" key="5">
    <source>
        <dbReference type="ARBA" id="ARBA00022692"/>
    </source>
</evidence>
<evidence type="ECO:0000256" key="4">
    <source>
        <dbReference type="ARBA" id="ARBA00022679"/>
    </source>
</evidence>
<dbReference type="GO" id="GO:0016020">
    <property type="term" value="C:membrane"/>
    <property type="evidence" value="ECO:0007669"/>
    <property type="project" value="UniProtKB-SubCell"/>
</dbReference>
<dbReference type="Pfam" id="PF02434">
    <property type="entry name" value="Fringe"/>
    <property type="match status" value="1"/>
</dbReference>
<dbReference type="Gene3D" id="3.90.550.50">
    <property type="match status" value="1"/>
</dbReference>
<dbReference type="InterPro" id="IPR003378">
    <property type="entry name" value="Fringe-like_glycosylTrfase"/>
</dbReference>
<keyword evidence="13" id="KW-1185">Reference proteome</keyword>
<dbReference type="AlphaFoldDB" id="A0A443SIC3"/>
<keyword evidence="3" id="KW-0328">Glycosyltransferase</keyword>
<keyword evidence="5 10" id="KW-0812">Transmembrane</keyword>
<evidence type="ECO:0000256" key="7">
    <source>
        <dbReference type="ARBA" id="ARBA00022989"/>
    </source>
</evidence>
<keyword evidence="4 12" id="KW-0808">Transferase</keyword>
<evidence type="ECO:0000256" key="2">
    <source>
        <dbReference type="ARBA" id="ARBA00008661"/>
    </source>
</evidence>
<dbReference type="VEuPathDB" id="VectorBase:LDEU004780"/>
<dbReference type="STRING" id="299467.A0A443SIC3"/>
<dbReference type="Proteomes" id="UP000288716">
    <property type="component" value="Unassembled WGS sequence"/>
</dbReference>
<keyword evidence="8 10" id="KW-0472">Membrane</keyword>
<sequence>MSRLRRRKRIQLLLIVIFVLFYGTVLTAWKTVFVNHTFLGNVTLPFNSSTIISNQSTDYYWSLEQTSPKSVFNALKFNESNSDDLDVMSLRDIFISVKTTKIFHRSRVDLIVKTWFALAKDQTFFFTDGEDAEYSAKTKGHLINTNCSSSHNRKALCCKMSVEFDTFIASNKKWFCHFDDDNYVNIPRLVKVLQNYDSSKNWYVGKPSIRAPLEILDPDNTQQKISFWFATGGAGFCISRSLALKMVPIASYGKFISIGEKIRLPDDVTIGYIIEYLLRTKLTVVEQFHSHLEPMKFIKPNSLSQQITFSYSKYGQEMNVIAVKSGIKPDSDPSGFISLHCHLFPTLKFKFNMNFDL</sequence>
<keyword evidence="6" id="KW-0735">Signal-anchor</keyword>
<evidence type="ECO:0000313" key="12">
    <source>
        <dbReference type="EMBL" id="RWS27260.1"/>
    </source>
</evidence>
<keyword evidence="7 10" id="KW-1133">Transmembrane helix</keyword>
<reference evidence="12 13" key="1">
    <citation type="journal article" date="2018" name="Gigascience">
        <title>Genomes of trombidid mites reveal novel predicted allergens and laterally-transferred genes associated with secondary metabolism.</title>
        <authorList>
            <person name="Dong X."/>
            <person name="Chaisiri K."/>
            <person name="Xia D."/>
            <person name="Armstrong S.D."/>
            <person name="Fang Y."/>
            <person name="Donnelly M.J."/>
            <person name="Kadowaki T."/>
            <person name="McGarry J.W."/>
            <person name="Darby A.C."/>
            <person name="Makepeace B.L."/>
        </authorList>
    </citation>
    <scope>NUCLEOTIDE SEQUENCE [LARGE SCALE GENOMIC DNA]</scope>
    <source>
        <strain evidence="12">UoL-UT</strain>
    </source>
</reference>
<comment type="caution">
    <text evidence="12">The sequence shown here is derived from an EMBL/GenBank/DDBJ whole genome shotgun (WGS) entry which is preliminary data.</text>
</comment>
<proteinExistence type="inferred from homology"/>
<comment type="subcellular location">
    <subcellularLocation>
        <location evidence="9">Endomembrane system</location>
        <topology evidence="9">Single-pass membrane protein</topology>
    </subcellularLocation>
    <subcellularLocation>
        <location evidence="1">Membrane</location>
        <topology evidence="1">Single-pass type II membrane protein</topology>
    </subcellularLocation>
</comment>
<evidence type="ECO:0000256" key="6">
    <source>
        <dbReference type="ARBA" id="ARBA00022968"/>
    </source>
</evidence>
<evidence type="ECO:0000256" key="1">
    <source>
        <dbReference type="ARBA" id="ARBA00004606"/>
    </source>
</evidence>
<name>A0A443SIC3_9ACAR</name>
<dbReference type="EMBL" id="NCKV01002145">
    <property type="protein sequence ID" value="RWS27260.1"/>
    <property type="molecule type" value="Genomic_DNA"/>
</dbReference>
<dbReference type="PANTHER" id="PTHR10811">
    <property type="entry name" value="FRINGE-RELATED"/>
    <property type="match status" value="1"/>
</dbReference>
<evidence type="ECO:0000313" key="13">
    <source>
        <dbReference type="Proteomes" id="UP000288716"/>
    </source>
</evidence>
<feature type="domain" description="Fringe-like glycosyltransferase" evidence="11">
    <location>
        <begin position="88"/>
        <end position="334"/>
    </location>
</feature>
<protein>
    <submittedName>
        <fullName evidence="12">Fringe glycosyltransferase-like protein</fullName>
    </submittedName>
</protein>
<accession>A0A443SIC3</accession>
<evidence type="ECO:0000256" key="8">
    <source>
        <dbReference type="ARBA" id="ARBA00023136"/>
    </source>
</evidence>
<dbReference type="GO" id="GO:0016757">
    <property type="term" value="F:glycosyltransferase activity"/>
    <property type="evidence" value="ECO:0007669"/>
    <property type="project" value="UniProtKB-KW"/>
</dbReference>
<gene>
    <name evidence="12" type="ORF">B4U80_03414</name>
</gene>
<feature type="transmembrane region" description="Helical" evidence="10">
    <location>
        <begin position="12"/>
        <end position="29"/>
    </location>
</feature>
<comment type="similarity">
    <text evidence="2">Belongs to the glycosyltransferase 31 family.</text>
</comment>
<evidence type="ECO:0000259" key="11">
    <source>
        <dbReference type="Pfam" id="PF02434"/>
    </source>
</evidence>
<organism evidence="12 13">
    <name type="scientific">Leptotrombidium deliense</name>
    <dbReference type="NCBI Taxonomy" id="299467"/>
    <lineage>
        <taxon>Eukaryota</taxon>
        <taxon>Metazoa</taxon>
        <taxon>Ecdysozoa</taxon>
        <taxon>Arthropoda</taxon>
        <taxon>Chelicerata</taxon>
        <taxon>Arachnida</taxon>
        <taxon>Acari</taxon>
        <taxon>Acariformes</taxon>
        <taxon>Trombidiformes</taxon>
        <taxon>Prostigmata</taxon>
        <taxon>Anystina</taxon>
        <taxon>Parasitengona</taxon>
        <taxon>Trombiculoidea</taxon>
        <taxon>Trombiculidae</taxon>
        <taxon>Leptotrombidium</taxon>
    </lineage>
</organism>
<dbReference type="OrthoDB" id="8959630at2759"/>
<dbReference type="GO" id="GO:0012505">
    <property type="term" value="C:endomembrane system"/>
    <property type="evidence" value="ECO:0007669"/>
    <property type="project" value="UniProtKB-SubCell"/>
</dbReference>
<evidence type="ECO:0000256" key="10">
    <source>
        <dbReference type="SAM" id="Phobius"/>
    </source>
</evidence>
<evidence type="ECO:0000256" key="9">
    <source>
        <dbReference type="ARBA" id="ARBA00037847"/>
    </source>
</evidence>
<evidence type="ECO:0000256" key="3">
    <source>
        <dbReference type="ARBA" id="ARBA00022676"/>
    </source>
</evidence>